<name>A0ABY5INJ0_9FLAO</name>
<gene>
    <name evidence="1" type="ORF">NOX80_12315</name>
</gene>
<dbReference type="Proteomes" id="UP001059844">
    <property type="component" value="Chromosome"/>
</dbReference>
<sequence length="72" mass="7612">MKKLNLKKKVISVLTDSEKGAIKGGGGVGPAMPFTYTQSVMICVDPMGPPELTRALGCEIPLLTKDCPPLEP</sequence>
<proteinExistence type="predicted"/>
<keyword evidence="2" id="KW-1185">Reference proteome</keyword>
<protein>
    <submittedName>
        <fullName evidence="1">Class I lanthipeptide</fullName>
    </submittedName>
</protein>
<organism evidence="1 2">
    <name type="scientific">Flavobacterium cerinum</name>
    <dbReference type="NCBI Taxonomy" id="2502784"/>
    <lineage>
        <taxon>Bacteria</taxon>
        <taxon>Pseudomonadati</taxon>
        <taxon>Bacteroidota</taxon>
        <taxon>Flavobacteriia</taxon>
        <taxon>Flavobacteriales</taxon>
        <taxon>Flavobacteriaceae</taxon>
        <taxon>Flavobacterium</taxon>
    </lineage>
</organism>
<dbReference type="NCBIfam" id="NF038153">
    <property type="entry name" value="lant_leader_L1a"/>
    <property type="match status" value="1"/>
</dbReference>
<dbReference type="InterPro" id="IPR058238">
    <property type="entry name" value="Lant_leader_dom"/>
</dbReference>
<dbReference type="EMBL" id="CP101751">
    <property type="protein sequence ID" value="UUC44415.1"/>
    <property type="molecule type" value="Genomic_DNA"/>
</dbReference>
<reference evidence="1" key="1">
    <citation type="submission" date="2022-07" db="EMBL/GenBank/DDBJ databases">
        <title>Isolation, identification, and degradation of a PFOSA degrading strain from sewage treatment plant.</title>
        <authorList>
            <person name="Zhang L."/>
            <person name="Huo Y."/>
        </authorList>
    </citation>
    <scope>NUCLEOTIDE SEQUENCE</scope>
    <source>
        <strain evidence="1">C1</strain>
    </source>
</reference>
<evidence type="ECO:0000313" key="1">
    <source>
        <dbReference type="EMBL" id="UUC44415.1"/>
    </source>
</evidence>
<accession>A0ABY5INJ0</accession>
<evidence type="ECO:0000313" key="2">
    <source>
        <dbReference type="Proteomes" id="UP001059844"/>
    </source>
</evidence>
<dbReference type="RefSeq" id="WP_256550089.1">
    <property type="nucleotide sequence ID" value="NZ_CP101751.1"/>
</dbReference>